<organism evidence="2 3">
    <name type="scientific">Lactobacillus pasteurii DSM 23907 = CRBIP 24.76</name>
    <dbReference type="NCBI Taxonomy" id="1423790"/>
    <lineage>
        <taxon>Bacteria</taxon>
        <taxon>Bacillati</taxon>
        <taxon>Bacillota</taxon>
        <taxon>Bacilli</taxon>
        <taxon>Lactobacillales</taxon>
        <taxon>Lactobacillaceae</taxon>
        <taxon>Lactobacillus</taxon>
    </lineage>
</organism>
<dbReference type="GO" id="GO:1901135">
    <property type="term" value="P:carbohydrate derivative metabolic process"/>
    <property type="evidence" value="ECO:0007669"/>
    <property type="project" value="InterPro"/>
</dbReference>
<name>I7LDB6_9LACO</name>
<dbReference type="Gene3D" id="3.40.50.10490">
    <property type="entry name" value="Glucose-6-phosphate isomerase like protein, domain 1"/>
    <property type="match status" value="1"/>
</dbReference>
<dbReference type="InterPro" id="IPR009057">
    <property type="entry name" value="Homeodomain-like_sf"/>
</dbReference>
<dbReference type="EMBL" id="CAKD01000010">
    <property type="protein sequence ID" value="CCI84753.1"/>
    <property type="molecule type" value="Genomic_DNA"/>
</dbReference>
<dbReference type="SUPFAM" id="SSF53697">
    <property type="entry name" value="SIS domain"/>
    <property type="match status" value="1"/>
</dbReference>
<dbReference type="GO" id="GO:0003677">
    <property type="term" value="F:DNA binding"/>
    <property type="evidence" value="ECO:0007669"/>
    <property type="project" value="InterPro"/>
</dbReference>
<dbReference type="GO" id="GO:0097367">
    <property type="term" value="F:carbohydrate derivative binding"/>
    <property type="evidence" value="ECO:0007669"/>
    <property type="project" value="InterPro"/>
</dbReference>
<dbReference type="OrthoDB" id="1648815at2"/>
<dbReference type="InterPro" id="IPR047640">
    <property type="entry name" value="RpiR-like"/>
</dbReference>
<dbReference type="InterPro" id="IPR000281">
    <property type="entry name" value="HTH_RpiR"/>
</dbReference>
<gene>
    <name evidence="2" type="ORF">BN53_01335</name>
</gene>
<sequence>MSVSSLLNPKNIDFSKNDQAICDYILQHPQKTKLMTIQKLASNTGTSIAAVQRFCAKLSFNGFKEFKQVLAKELELEKAGNPQHDFLKEYQEAIIEFQSLDLSLLIDKIKKSRIIFSTGIYYSSLPAKQLHFALIDLHKPSLWAEGFTSMSHLLPSATKDDTIIFFSINGDLSDNFKGELSPFFAENPNTFLITMNPATPLKQFFKNIIVLPGKSFNFHSSIDSQSIACLFVELLINQLDQNPL</sequence>
<feature type="domain" description="HTH rpiR-type" evidence="1">
    <location>
        <begin position="1"/>
        <end position="77"/>
    </location>
</feature>
<dbReference type="RefSeq" id="WP_009559309.1">
    <property type="nucleotide sequence ID" value="NZ_AYZN01000011.1"/>
</dbReference>
<dbReference type="SUPFAM" id="SSF46689">
    <property type="entry name" value="Homeodomain-like"/>
    <property type="match status" value="1"/>
</dbReference>
<dbReference type="PROSITE" id="PS51071">
    <property type="entry name" value="HTH_RPIR"/>
    <property type="match status" value="1"/>
</dbReference>
<dbReference type="PANTHER" id="PTHR30514:SF1">
    <property type="entry name" value="HTH-TYPE TRANSCRIPTIONAL REGULATOR HEXR-RELATED"/>
    <property type="match status" value="1"/>
</dbReference>
<dbReference type="Proteomes" id="UP000009311">
    <property type="component" value="Unassembled WGS sequence"/>
</dbReference>
<evidence type="ECO:0000259" key="1">
    <source>
        <dbReference type="PROSITE" id="PS51071"/>
    </source>
</evidence>
<dbReference type="GO" id="GO:0003700">
    <property type="term" value="F:DNA-binding transcription factor activity"/>
    <property type="evidence" value="ECO:0007669"/>
    <property type="project" value="InterPro"/>
</dbReference>
<dbReference type="STRING" id="1423790.BN53_01335"/>
<dbReference type="InterPro" id="IPR036388">
    <property type="entry name" value="WH-like_DNA-bd_sf"/>
</dbReference>
<dbReference type="PANTHER" id="PTHR30514">
    <property type="entry name" value="GLUCOKINASE"/>
    <property type="match status" value="1"/>
</dbReference>
<keyword evidence="3" id="KW-1185">Reference proteome</keyword>
<dbReference type="PATRIC" id="fig|1423790.3.peg.688"/>
<dbReference type="eggNOG" id="COG1737">
    <property type="taxonomic scope" value="Bacteria"/>
</dbReference>
<dbReference type="Pfam" id="PF01418">
    <property type="entry name" value="HTH_6"/>
    <property type="match status" value="1"/>
</dbReference>
<accession>I7LDB6</accession>
<dbReference type="AlphaFoldDB" id="I7LDB6"/>
<evidence type="ECO:0000313" key="2">
    <source>
        <dbReference type="EMBL" id="CCI84753.1"/>
    </source>
</evidence>
<dbReference type="InterPro" id="IPR046348">
    <property type="entry name" value="SIS_dom_sf"/>
</dbReference>
<proteinExistence type="predicted"/>
<evidence type="ECO:0000313" key="3">
    <source>
        <dbReference type="Proteomes" id="UP000009311"/>
    </source>
</evidence>
<protein>
    <submittedName>
        <fullName evidence="2">Hypothetical conserved protein</fullName>
    </submittedName>
</protein>
<reference evidence="2 3" key="1">
    <citation type="submission" date="2012-06" db="EMBL/GenBank/DDBJ databases">
        <title>Draft Genome Sequence of Lactobacillus pasteurii CRBIP 24.76T.</title>
        <authorList>
            <person name="Cousin S."/>
            <person name="Bouchier C."/>
            <person name="Loux V."/>
            <person name="Ma L."/>
            <person name="Creno S."/>
            <person name="Bizet C."/>
            <person name="Clermont D."/>
        </authorList>
    </citation>
    <scope>NUCLEOTIDE SEQUENCE [LARGE SCALE GENOMIC DNA]</scope>
    <source>
        <strain evidence="3">CRBIP 24.76T</strain>
    </source>
</reference>
<dbReference type="Gene3D" id="1.10.10.10">
    <property type="entry name" value="Winged helix-like DNA-binding domain superfamily/Winged helix DNA-binding domain"/>
    <property type="match status" value="1"/>
</dbReference>
<comment type="caution">
    <text evidence="2">The sequence shown here is derived from an EMBL/GenBank/DDBJ whole genome shotgun (WGS) entry which is preliminary data.</text>
</comment>